<organism evidence="7 8">
    <name type="scientific">Shiella aurantiaca</name>
    <dbReference type="NCBI Taxonomy" id="3058365"/>
    <lineage>
        <taxon>Bacteria</taxon>
        <taxon>Pseudomonadati</taxon>
        <taxon>Bacteroidota</taxon>
        <taxon>Cytophagia</taxon>
        <taxon>Cytophagales</taxon>
        <taxon>Shiellaceae</taxon>
        <taxon>Shiella</taxon>
    </lineage>
</organism>
<sequence>MKKQLFWAYMAIGAICLIWGTTYLALRVAVETSPPFFFSAVRQSIAGVLLFSYLVFIKKVELPKGRYWGQQALAGFLMISLGNGLVAWGEMYVSSGLAALICSLMPVWVVVINVSISSSERLNWQILVGILIGMLGIFMVFSENLSEFAQPAYRWGILFTFLAAISWAGGSILSKKIAGGNGPFMNASVQMIFGSIGLYIMSPLSGEQASFAFTSEALYALVYLIVFGSIIAMSCYAYALSKLPVSLVSLYAYVNPLVAILLGAWVLNETLTGQTFAAIGVTLAGIYITNFGHRKNARNEEKVKLVTVLVGKHEESHK</sequence>
<dbReference type="PANTHER" id="PTHR32322:SF14">
    <property type="entry name" value="PROTEIN PAGO"/>
    <property type="match status" value="1"/>
</dbReference>
<reference evidence="7" key="1">
    <citation type="submission" date="2023-06" db="EMBL/GenBank/DDBJ databases">
        <title>Cytophagales bacterium Strain LB-30, isolated from soil.</title>
        <authorList>
            <person name="Liu B."/>
        </authorList>
    </citation>
    <scope>NUCLEOTIDE SEQUENCE</scope>
    <source>
        <strain evidence="7">LB-30</strain>
    </source>
</reference>
<dbReference type="InterPro" id="IPR037185">
    <property type="entry name" value="EmrE-like"/>
</dbReference>
<feature type="transmembrane region" description="Helical" evidence="5">
    <location>
        <begin position="273"/>
        <end position="292"/>
    </location>
</feature>
<evidence type="ECO:0000313" key="8">
    <source>
        <dbReference type="Proteomes" id="UP001168552"/>
    </source>
</evidence>
<feature type="transmembrane region" description="Helical" evidence="5">
    <location>
        <begin position="153"/>
        <end position="173"/>
    </location>
</feature>
<dbReference type="EMBL" id="JAUHJS010000002">
    <property type="protein sequence ID" value="MDN4164464.1"/>
    <property type="molecule type" value="Genomic_DNA"/>
</dbReference>
<proteinExistence type="predicted"/>
<evidence type="ECO:0000256" key="5">
    <source>
        <dbReference type="SAM" id="Phobius"/>
    </source>
</evidence>
<evidence type="ECO:0000313" key="7">
    <source>
        <dbReference type="EMBL" id="MDN4164464.1"/>
    </source>
</evidence>
<feature type="transmembrane region" description="Helical" evidence="5">
    <location>
        <begin position="7"/>
        <end position="30"/>
    </location>
</feature>
<dbReference type="SUPFAM" id="SSF103481">
    <property type="entry name" value="Multidrug resistance efflux transporter EmrE"/>
    <property type="match status" value="2"/>
</dbReference>
<gene>
    <name evidence="7" type="ORF">QWY31_03070</name>
</gene>
<feature type="transmembrane region" description="Helical" evidence="5">
    <location>
        <begin position="250"/>
        <end position="267"/>
    </location>
</feature>
<keyword evidence="2 5" id="KW-0812">Transmembrane</keyword>
<feature type="transmembrane region" description="Helical" evidence="5">
    <location>
        <begin position="36"/>
        <end position="56"/>
    </location>
</feature>
<dbReference type="Proteomes" id="UP001168552">
    <property type="component" value="Unassembled WGS sequence"/>
</dbReference>
<comment type="caution">
    <text evidence="7">The sequence shown here is derived from an EMBL/GenBank/DDBJ whole genome shotgun (WGS) entry which is preliminary data.</text>
</comment>
<dbReference type="Pfam" id="PF00892">
    <property type="entry name" value="EamA"/>
    <property type="match status" value="2"/>
</dbReference>
<evidence type="ECO:0000259" key="6">
    <source>
        <dbReference type="Pfam" id="PF00892"/>
    </source>
</evidence>
<protein>
    <submittedName>
        <fullName evidence="7">EamA family transporter</fullName>
    </submittedName>
</protein>
<dbReference type="Gene3D" id="1.10.3730.20">
    <property type="match status" value="1"/>
</dbReference>
<feature type="transmembrane region" description="Helical" evidence="5">
    <location>
        <begin position="185"/>
        <end position="205"/>
    </location>
</feature>
<feature type="domain" description="EamA" evidence="6">
    <location>
        <begin position="155"/>
        <end position="290"/>
    </location>
</feature>
<comment type="subcellular location">
    <subcellularLocation>
        <location evidence="1">Membrane</location>
        <topology evidence="1">Multi-pass membrane protein</topology>
    </subcellularLocation>
</comment>
<name>A0ABT8F286_9BACT</name>
<keyword evidence="4 5" id="KW-0472">Membrane</keyword>
<dbReference type="InterPro" id="IPR000620">
    <property type="entry name" value="EamA_dom"/>
</dbReference>
<keyword evidence="3 5" id="KW-1133">Transmembrane helix</keyword>
<feature type="transmembrane region" description="Helical" evidence="5">
    <location>
        <begin position="122"/>
        <end position="141"/>
    </location>
</feature>
<feature type="transmembrane region" description="Helical" evidence="5">
    <location>
        <begin position="68"/>
        <end position="89"/>
    </location>
</feature>
<dbReference type="InterPro" id="IPR050638">
    <property type="entry name" value="AA-Vitamin_Transporters"/>
</dbReference>
<evidence type="ECO:0000256" key="1">
    <source>
        <dbReference type="ARBA" id="ARBA00004141"/>
    </source>
</evidence>
<feature type="transmembrane region" description="Helical" evidence="5">
    <location>
        <begin position="217"/>
        <end position="238"/>
    </location>
</feature>
<keyword evidence="8" id="KW-1185">Reference proteome</keyword>
<feature type="transmembrane region" description="Helical" evidence="5">
    <location>
        <begin position="95"/>
        <end position="115"/>
    </location>
</feature>
<evidence type="ECO:0000256" key="3">
    <source>
        <dbReference type="ARBA" id="ARBA00022989"/>
    </source>
</evidence>
<accession>A0ABT8F286</accession>
<evidence type="ECO:0000256" key="2">
    <source>
        <dbReference type="ARBA" id="ARBA00022692"/>
    </source>
</evidence>
<feature type="domain" description="EamA" evidence="6">
    <location>
        <begin position="7"/>
        <end position="141"/>
    </location>
</feature>
<evidence type="ECO:0000256" key="4">
    <source>
        <dbReference type="ARBA" id="ARBA00023136"/>
    </source>
</evidence>
<dbReference type="PANTHER" id="PTHR32322">
    <property type="entry name" value="INNER MEMBRANE TRANSPORTER"/>
    <property type="match status" value="1"/>
</dbReference>
<dbReference type="RefSeq" id="WP_320002993.1">
    <property type="nucleotide sequence ID" value="NZ_JAUHJS010000002.1"/>
</dbReference>